<feature type="region of interest" description="Disordered" evidence="6">
    <location>
        <begin position="77"/>
        <end position="180"/>
    </location>
</feature>
<dbReference type="Proteomes" id="UP000597762">
    <property type="component" value="Unassembled WGS sequence"/>
</dbReference>
<keyword evidence="9" id="KW-0012">Acyltransferase</keyword>
<dbReference type="SMART" id="SM00184">
    <property type="entry name" value="RING"/>
    <property type="match status" value="1"/>
</dbReference>
<dbReference type="CDD" id="cd12718">
    <property type="entry name" value="RRM_BRAP2"/>
    <property type="match status" value="1"/>
</dbReference>
<evidence type="ECO:0000259" key="7">
    <source>
        <dbReference type="PROSITE" id="PS50089"/>
    </source>
</evidence>
<dbReference type="CDD" id="cd16457">
    <property type="entry name" value="RING-H2_BRAP2"/>
    <property type="match status" value="1"/>
</dbReference>
<dbReference type="GO" id="GO:0007265">
    <property type="term" value="P:Ras protein signal transduction"/>
    <property type="evidence" value="ECO:0007669"/>
    <property type="project" value="TreeGrafter"/>
</dbReference>
<dbReference type="InterPro" id="IPR001607">
    <property type="entry name" value="Znf_UBP"/>
</dbReference>
<feature type="coiled-coil region" evidence="5">
    <location>
        <begin position="504"/>
        <end position="605"/>
    </location>
</feature>
<evidence type="ECO:0000256" key="4">
    <source>
        <dbReference type="PROSITE-ProRule" id="PRU00502"/>
    </source>
</evidence>
<dbReference type="GO" id="GO:0005737">
    <property type="term" value="C:cytoplasm"/>
    <property type="evidence" value="ECO:0007669"/>
    <property type="project" value="TreeGrafter"/>
</dbReference>
<dbReference type="SMART" id="SM00290">
    <property type="entry name" value="ZnF_UBP"/>
    <property type="match status" value="1"/>
</dbReference>
<feature type="domain" description="UBP-type" evidence="8">
    <location>
        <begin position="360"/>
        <end position="452"/>
    </location>
</feature>
<dbReference type="GO" id="GO:0061630">
    <property type="term" value="F:ubiquitin protein ligase activity"/>
    <property type="evidence" value="ECO:0007669"/>
    <property type="project" value="UniProtKB-EC"/>
</dbReference>
<evidence type="ECO:0000256" key="2">
    <source>
        <dbReference type="ARBA" id="ARBA00022771"/>
    </source>
</evidence>
<organism evidence="9 10">
    <name type="scientific">Acanthosepion pharaonis</name>
    <name type="common">Pharaoh cuttlefish</name>
    <name type="synonym">Sepia pharaonis</name>
    <dbReference type="NCBI Taxonomy" id="158019"/>
    <lineage>
        <taxon>Eukaryota</taxon>
        <taxon>Metazoa</taxon>
        <taxon>Spiralia</taxon>
        <taxon>Lophotrochozoa</taxon>
        <taxon>Mollusca</taxon>
        <taxon>Cephalopoda</taxon>
        <taxon>Coleoidea</taxon>
        <taxon>Decapodiformes</taxon>
        <taxon>Sepiida</taxon>
        <taxon>Sepiina</taxon>
        <taxon>Sepiidae</taxon>
        <taxon>Acanthosepion</taxon>
    </lineage>
</organism>
<dbReference type="InterPro" id="IPR013083">
    <property type="entry name" value="Znf_RING/FYVE/PHD"/>
</dbReference>
<dbReference type="InterPro" id="IPR001841">
    <property type="entry name" value="Znf_RING"/>
</dbReference>
<dbReference type="SUPFAM" id="SSF57850">
    <property type="entry name" value="RING/U-box"/>
    <property type="match status" value="2"/>
</dbReference>
<dbReference type="InterPro" id="IPR047243">
    <property type="entry name" value="RING-H2_BRAP2"/>
</dbReference>
<dbReference type="Gene3D" id="3.30.40.10">
    <property type="entry name" value="Zinc/RING finger domain, C3HC4 (zinc finger)"/>
    <property type="match status" value="2"/>
</dbReference>
<proteinExistence type="predicted"/>
<evidence type="ECO:0000313" key="9">
    <source>
        <dbReference type="EMBL" id="CAE1159376.1"/>
    </source>
</evidence>
<dbReference type="EC" id="2.3.2.27" evidence="9"/>
<name>A0A812ASG2_ACAPH</name>
<dbReference type="PROSITE" id="PS50089">
    <property type="entry name" value="ZF_RING_2"/>
    <property type="match status" value="1"/>
</dbReference>
<accession>A0A812ASG2</accession>
<keyword evidence="2 4" id="KW-0863">Zinc-finger</keyword>
<keyword evidence="5" id="KW-0175">Coiled coil</keyword>
<dbReference type="PROSITE" id="PS50271">
    <property type="entry name" value="ZF_UBP"/>
    <property type="match status" value="1"/>
</dbReference>
<dbReference type="PANTHER" id="PTHR24007">
    <property type="entry name" value="BRCA1-ASSOCIATED PROTEIN"/>
    <property type="match status" value="1"/>
</dbReference>
<keyword evidence="3" id="KW-0862">Zinc</keyword>
<evidence type="ECO:0000256" key="6">
    <source>
        <dbReference type="SAM" id="MobiDB-lite"/>
    </source>
</evidence>
<dbReference type="OrthoDB" id="273556at2759"/>
<dbReference type="GO" id="GO:0008270">
    <property type="term" value="F:zinc ion binding"/>
    <property type="evidence" value="ECO:0007669"/>
    <property type="project" value="UniProtKB-KW"/>
</dbReference>
<keyword evidence="9" id="KW-0808">Transferase</keyword>
<dbReference type="EMBL" id="CAHIKZ030000195">
    <property type="protein sequence ID" value="CAE1159376.1"/>
    <property type="molecule type" value="Genomic_DNA"/>
</dbReference>
<gene>
    <name evidence="9" type="ORF">SPHA_5920</name>
</gene>
<evidence type="ECO:0000256" key="3">
    <source>
        <dbReference type="ARBA" id="ARBA00022833"/>
    </source>
</evidence>
<dbReference type="Pfam" id="PF07576">
    <property type="entry name" value="BRAP2"/>
    <property type="match status" value="1"/>
</dbReference>
<feature type="compositionally biased region" description="Polar residues" evidence="6">
    <location>
        <begin position="78"/>
        <end position="94"/>
    </location>
</feature>
<protein>
    <submittedName>
        <fullName evidence="9">BRAP</fullName>
        <ecNumber evidence="9">2.3.2.27</ecNumber>
    </submittedName>
</protein>
<dbReference type="FunFam" id="3.30.40.10:FF:000159">
    <property type="entry name" value="BRCA1-associated protein-like"/>
    <property type="match status" value="1"/>
</dbReference>
<feature type="compositionally biased region" description="Low complexity" evidence="6">
    <location>
        <begin position="148"/>
        <end position="172"/>
    </location>
</feature>
<evidence type="ECO:0000313" key="10">
    <source>
        <dbReference type="Proteomes" id="UP000597762"/>
    </source>
</evidence>
<dbReference type="InterPro" id="IPR034932">
    <property type="entry name" value="BRAP2_RRM"/>
</dbReference>
<dbReference type="GO" id="GO:0016567">
    <property type="term" value="P:protein ubiquitination"/>
    <property type="evidence" value="ECO:0007669"/>
    <property type="project" value="TreeGrafter"/>
</dbReference>
<feature type="domain" description="RING-type" evidence="7">
    <location>
        <begin position="323"/>
        <end position="363"/>
    </location>
</feature>
<evidence type="ECO:0000256" key="5">
    <source>
        <dbReference type="SAM" id="Coils"/>
    </source>
</evidence>
<dbReference type="Pfam" id="PF02148">
    <property type="entry name" value="zf-UBP"/>
    <property type="match status" value="1"/>
</dbReference>
<evidence type="ECO:0000256" key="1">
    <source>
        <dbReference type="ARBA" id="ARBA00022723"/>
    </source>
</evidence>
<dbReference type="PANTHER" id="PTHR24007:SF7">
    <property type="entry name" value="BRCA1-ASSOCIATED PROTEIN"/>
    <property type="match status" value="1"/>
</dbReference>
<dbReference type="Pfam" id="PF13639">
    <property type="entry name" value="zf-RING_2"/>
    <property type="match status" value="1"/>
</dbReference>
<dbReference type="InterPro" id="IPR011422">
    <property type="entry name" value="BRAP2/ETP1_RRM"/>
</dbReference>
<comment type="caution">
    <text evidence="9">The sequence shown here is derived from an EMBL/GenBank/DDBJ whole genome shotgun (WGS) entry which is preliminary data.</text>
</comment>
<keyword evidence="1" id="KW-0479">Metal-binding</keyword>
<sequence>MFVSLVCFLLEVDDDYPVPSSLFYKAPNYKMPVGSEGSKSHISFAAALSTGTKHDKEILEKTRGCRNAQEISIETFYNEGSSENTQPKSLQSDCSDNKQSECENPEEVASKRPQVCETDSTRLPVKWVQAGPNSDQPQPPGTCHSRETSVSTRDSRESSYSSGDSMSYSTTGRSTRPKNCNSSNIHFFSGNPMVEVTKGILHVYKDNQMVSLKEELPRSELICMLGVSAAYTIHDLLRFTAPVGAGVESMRIIRDSTPNQYMVLIKFKTQEMADEFYSAFNNTHFNSIESDVCHLVYVAKIEAMKSSEGAGLPIPGLTELPNCPVCLERMDESVEGILTILCNHAFHVSCLAQWGYTSCPVCRYCQTPEQIADNRCLECNSQESLWICLICGHVGCGRYVGRHAYRHFQETQHTYAMQLGNNKVWDYAGDNYVHRLVQNKADGKIVEVDERGNAIQDEKLDALTLEYTYLLTSQLESQRLYFEERIARVEKETLEQVTAGETRHKQMVDEHHRMEETLEQVTRQKIQTEKKCSQYHGQLTKVMRDLQEERAMNKSLLENQSVWQQQITELEKKVKEMNEQKDKELEELREQLRDMMFHLEAQQKLADDGLAVSQKELQEGQVIVGAASASSSTPGGSNHSSSSIKPQAILSIICDLTIDIQDSPILNGLN</sequence>
<evidence type="ECO:0000259" key="8">
    <source>
        <dbReference type="PROSITE" id="PS50271"/>
    </source>
</evidence>
<dbReference type="AlphaFoldDB" id="A0A812ASG2"/>
<keyword evidence="10" id="KW-1185">Reference proteome</keyword>
<reference evidence="9" key="1">
    <citation type="submission" date="2021-01" db="EMBL/GenBank/DDBJ databases">
        <authorList>
            <person name="Li R."/>
            <person name="Bekaert M."/>
        </authorList>
    </citation>
    <scope>NUCLEOTIDE SEQUENCE</scope>
    <source>
        <strain evidence="9">Farmed</strain>
    </source>
</reference>